<dbReference type="InterPro" id="IPR041698">
    <property type="entry name" value="Methyltransf_25"/>
</dbReference>
<feature type="domain" description="Methyltransferase" evidence="2">
    <location>
        <begin position="40"/>
        <end position="135"/>
    </location>
</feature>
<comment type="caution">
    <text evidence="3">The sequence shown here is derived from an EMBL/GenBank/DDBJ whole genome shotgun (WGS) entry which is preliminary data.</text>
</comment>
<evidence type="ECO:0000256" key="1">
    <source>
        <dbReference type="ARBA" id="ARBA00022679"/>
    </source>
</evidence>
<organism evidence="3 4">
    <name type="scientific">Pradoshia eiseniae</name>
    <dbReference type="NCBI Taxonomy" id="2064768"/>
    <lineage>
        <taxon>Bacteria</taxon>
        <taxon>Bacillati</taxon>
        <taxon>Bacillota</taxon>
        <taxon>Bacilli</taxon>
        <taxon>Bacillales</taxon>
        <taxon>Bacillaceae</taxon>
        <taxon>Pradoshia</taxon>
    </lineage>
</organism>
<evidence type="ECO:0000313" key="3">
    <source>
        <dbReference type="EMBL" id="PQD96439.1"/>
    </source>
</evidence>
<dbReference type="Gene3D" id="2.20.25.110">
    <property type="entry name" value="S-adenosyl-L-methionine-dependent methyltransferases"/>
    <property type="match status" value="1"/>
</dbReference>
<keyword evidence="1 3" id="KW-0808">Transferase</keyword>
<keyword evidence="4" id="KW-1185">Reference proteome</keyword>
<dbReference type="SUPFAM" id="SSF53335">
    <property type="entry name" value="S-adenosyl-L-methionine-dependent methyltransferases"/>
    <property type="match status" value="1"/>
</dbReference>
<keyword evidence="3" id="KW-0489">Methyltransferase</keyword>
<evidence type="ECO:0000259" key="2">
    <source>
        <dbReference type="Pfam" id="PF13649"/>
    </source>
</evidence>
<proteinExistence type="predicted"/>
<name>A0A2S7N346_9BACI</name>
<dbReference type="CDD" id="cd02440">
    <property type="entry name" value="AdoMet_MTases"/>
    <property type="match status" value="1"/>
</dbReference>
<dbReference type="GO" id="GO:0008168">
    <property type="term" value="F:methyltransferase activity"/>
    <property type="evidence" value="ECO:0007669"/>
    <property type="project" value="UniProtKB-KW"/>
</dbReference>
<dbReference type="AlphaFoldDB" id="A0A2S7N346"/>
<gene>
    <name evidence="3" type="ORF">CYL18_00625</name>
</gene>
<reference evidence="3 4" key="1">
    <citation type="submission" date="2017-12" db="EMBL/GenBank/DDBJ databases">
        <title>Taxonomic description and draft genome of Pradoshia cofamensis Gen. nov., sp. nov., a thermotolerant bacillale isolated from anterior gut of earthworm Eisenia fetida.</title>
        <authorList>
            <person name="Saha T."/>
            <person name="Chakraborty R."/>
        </authorList>
    </citation>
    <scope>NUCLEOTIDE SEQUENCE [LARGE SCALE GENOMIC DNA]</scope>
    <source>
        <strain evidence="3 4">EAG3</strain>
    </source>
</reference>
<dbReference type="RefSeq" id="WP_104847538.1">
    <property type="nucleotide sequence ID" value="NZ_PKOZ01000001.1"/>
</dbReference>
<dbReference type="OrthoDB" id="9811589at2"/>
<dbReference type="Proteomes" id="UP000239663">
    <property type="component" value="Unassembled WGS sequence"/>
</dbReference>
<dbReference type="PANTHER" id="PTHR43861">
    <property type="entry name" value="TRANS-ACONITATE 2-METHYLTRANSFERASE-RELATED"/>
    <property type="match status" value="1"/>
</dbReference>
<sequence length="247" mass="28558">MSYQNFAYFYDNLMKDAPYEDWVDFVKEIAEKYSLSGRSILDVGCGTGELATRLCREGFEVTGVDLSEEMLEVAMAKASEAAVQIPYFHQDMRELSGLGQHDLVLIFCDSLNYLDGGEDIKKTFAAVSGHLKKEGLFLFDVHSLHKMETLFNDQVYADNGDDVSFIWNAWKGEKPYSVQHELTFFMYDEPSDAYVRFDEDHEQRTYPVEDYLKWLDESGFDCLEVIGDFRESPLDTAERIFFVCRMK</sequence>
<evidence type="ECO:0000313" key="4">
    <source>
        <dbReference type="Proteomes" id="UP000239663"/>
    </source>
</evidence>
<protein>
    <submittedName>
        <fullName evidence="3">SAM-dependent methyltransferase</fullName>
    </submittedName>
</protein>
<dbReference type="EMBL" id="PKOZ01000001">
    <property type="protein sequence ID" value="PQD96439.1"/>
    <property type="molecule type" value="Genomic_DNA"/>
</dbReference>
<dbReference type="Pfam" id="PF13649">
    <property type="entry name" value="Methyltransf_25"/>
    <property type="match status" value="1"/>
</dbReference>
<dbReference type="Gene3D" id="3.40.50.150">
    <property type="entry name" value="Vaccinia Virus protein VP39"/>
    <property type="match status" value="1"/>
</dbReference>
<accession>A0A2S7N346</accession>
<dbReference type="InterPro" id="IPR029063">
    <property type="entry name" value="SAM-dependent_MTases_sf"/>
</dbReference>
<dbReference type="GO" id="GO:0032259">
    <property type="term" value="P:methylation"/>
    <property type="evidence" value="ECO:0007669"/>
    <property type="project" value="UniProtKB-KW"/>
</dbReference>